<feature type="region of interest" description="Disordered" evidence="2">
    <location>
        <begin position="105"/>
        <end position="129"/>
    </location>
</feature>
<keyword evidence="1" id="KW-0862">Zinc</keyword>
<evidence type="ECO:0000256" key="2">
    <source>
        <dbReference type="SAM" id="MobiDB-lite"/>
    </source>
</evidence>
<name>A0AAW2QK15_SESRA</name>
<sequence>MWDSSMRLWVALDISKPLKRFLRLRTEKGEGSVVSFTYERLPNFCYLCGLLGHIDRNCERRYEDGFVEPGGDFQYGEWLCAPVYKCMLRQKGGISDSGVGFRGRSEAVSGGSDGGPSRQRGTNVFDPSPITPAFARQTQGVERVISPTTPIIQGSSSKVVRYKTLSARQISREWALVNQQIHNT</sequence>
<proteinExistence type="predicted"/>
<evidence type="ECO:0000259" key="3">
    <source>
        <dbReference type="PROSITE" id="PS50158"/>
    </source>
</evidence>
<protein>
    <recommendedName>
        <fullName evidence="3">CCHC-type domain-containing protein</fullName>
    </recommendedName>
</protein>
<evidence type="ECO:0000256" key="1">
    <source>
        <dbReference type="PROSITE-ProRule" id="PRU00047"/>
    </source>
</evidence>
<dbReference type="InterPro" id="IPR040256">
    <property type="entry name" value="At4g02000-like"/>
</dbReference>
<dbReference type="GO" id="GO:0008270">
    <property type="term" value="F:zinc ion binding"/>
    <property type="evidence" value="ECO:0007669"/>
    <property type="project" value="UniProtKB-KW"/>
</dbReference>
<dbReference type="PANTHER" id="PTHR31286:SF178">
    <property type="entry name" value="DUF4283 DOMAIN-CONTAINING PROTEIN"/>
    <property type="match status" value="1"/>
</dbReference>
<keyword evidence="1" id="KW-0863">Zinc-finger</keyword>
<dbReference type="GO" id="GO:0003676">
    <property type="term" value="F:nucleic acid binding"/>
    <property type="evidence" value="ECO:0007669"/>
    <property type="project" value="InterPro"/>
</dbReference>
<dbReference type="InterPro" id="IPR001878">
    <property type="entry name" value="Znf_CCHC"/>
</dbReference>
<reference evidence="4" key="2">
    <citation type="journal article" date="2024" name="Plant">
        <title>Genomic evolution and insights into agronomic trait innovations of Sesamum species.</title>
        <authorList>
            <person name="Miao H."/>
            <person name="Wang L."/>
            <person name="Qu L."/>
            <person name="Liu H."/>
            <person name="Sun Y."/>
            <person name="Le M."/>
            <person name="Wang Q."/>
            <person name="Wei S."/>
            <person name="Zheng Y."/>
            <person name="Lin W."/>
            <person name="Duan Y."/>
            <person name="Cao H."/>
            <person name="Xiong S."/>
            <person name="Wang X."/>
            <person name="Wei L."/>
            <person name="Li C."/>
            <person name="Ma Q."/>
            <person name="Ju M."/>
            <person name="Zhao R."/>
            <person name="Li G."/>
            <person name="Mu C."/>
            <person name="Tian Q."/>
            <person name="Mei H."/>
            <person name="Zhang T."/>
            <person name="Gao T."/>
            <person name="Zhang H."/>
        </authorList>
    </citation>
    <scope>NUCLEOTIDE SEQUENCE</scope>
    <source>
        <strain evidence="4">G02</strain>
    </source>
</reference>
<reference evidence="4" key="1">
    <citation type="submission" date="2020-06" db="EMBL/GenBank/DDBJ databases">
        <authorList>
            <person name="Li T."/>
            <person name="Hu X."/>
            <person name="Zhang T."/>
            <person name="Song X."/>
            <person name="Zhang H."/>
            <person name="Dai N."/>
            <person name="Sheng W."/>
            <person name="Hou X."/>
            <person name="Wei L."/>
        </authorList>
    </citation>
    <scope>NUCLEOTIDE SEQUENCE</scope>
    <source>
        <strain evidence="4">G02</strain>
        <tissue evidence="4">Leaf</tissue>
    </source>
</reference>
<accession>A0AAW2QK15</accession>
<organism evidence="4">
    <name type="scientific">Sesamum radiatum</name>
    <name type="common">Black benniseed</name>
    <dbReference type="NCBI Taxonomy" id="300843"/>
    <lineage>
        <taxon>Eukaryota</taxon>
        <taxon>Viridiplantae</taxon>
        <taxon>Streptophyta</taxon>
        <taxon>Embryophyta</taxon>
        <taxon>Tracheophyta</taxon>
        <taxon>Spermatophyta</taxon>
        <taxon>Magnoliopsida</taxon>
        <taxon>eudicotyledons</taxon>
        <taxon>Gunneridae</taxon>
        <taxon>Pentapetalae</taxon>
        <taxon>asterids</taxon>
        <taxon>lamiids</taxon>
        <taxon>Lamiales</taxon>
        <taxon>Pedaliaceae</taxon>
        <taxon>Sesamum</taxon>
    </lineage>
</organism>
<keyword evidence="1" id="KW-0479">Metal-binding</keyword>
<dbReference type="AlphaFoldDB" id="A0AAW2QK15"/>
<comment type="caution">
    <text evidence="4">The sequence shown here is derived from an EMBL/GenBank/DDBJ whole genome shotgun (WGS) entry which is preliminary data.</text>
</comment>
<evidence type="ECO:0000313" key="4">
    <source>
        <dbReference type="EMBL" id="KAL0367757.1"/>
    </source>
</evidence>
<dbReference type="PANTHER" id="PTHR31286">
    <property type="entry name" value="GLYCINE-RICH CELL WALL STRUCTURAL PROTEIN 1.8-LIKE"/>
    <property type="match status" value="1"/>
</dbReference>
<dbReference type="Pfam" id="PF14392">
    <property type="entry name" value="zf-CCHC_4"/>
    <property type="match status" value="1"/>
</dbReference>
<feature type="domain" description="CCHC-type" evidence="3">
    <location>
        <begin position="45"/>
        <end position="60"/>
    </location>
</feature>
<dbReference type="PROSITE" id="PS50158">
    <property type="entry name" value="ZF_CCHC"/>
    <property type="match status" value="1"/>
</dbReference>
<gene>
    <name evidence="4" type="ORF">Sradi_3665800</name>
</gene>
<dbReference type="InterPro" id="IPR025836">
    <property type="entry name" value="Zn_knuckle_CX2CX4HX4C"/>
</dbReference>
<dbReference type="EMBL" id="JACGWJ010000015">
    <property type="protein sequence ID" value="KAL0367757.1"/>
    <property type="molecule type" value="Genomic_DNA"/>
</dbReference>